<dbReference type="InterPro" id="IPR015421">
    <property type="entry name" value="PyrdxlP-dep_Trfase_major"/>
</dbReference>
<evidence type="ECO:0000259" key="12">
    <source>
        <dbReference type="Pfam" id="PF00464"/>
    </source>
</evidence>
<dbReference type="InterPro" id="IPR015424">
    <property type="entry name" value="PyrdxlP-dep_Trfase"/>
</dbReference>
<keyword evidence="8 10" id="KW-0808">Transferase</keyword>
<dbReference type="UniPathway" id="UPA00288">
    <property type="reaction ID" value="UER01023"/>
</dbReference>
<comment type="cofactor">
    <cofactor evidence="1 10 11">
        <name>pyridoxal 5'-phosphate</name>
        <dbReference type="ChEBI" id="CHEBI:597326"/>
    </cofactor>
</comment>
<dbReference type="GO" id="GO:0008168">
    <property type="term" value="F:methyltransferase activity"/>
    <property type="evidence" value="ECO:0007669"/>
    <property type="project" value="UniProtKB-KW"/>
</dbReference>
<evidence type="ECO:0000256" key="2">
    <source>
        <dbReference type="ARBA" id="ARBA00004496"/>
    </source>
</evidence>
<comment type="subunit">
    <text evidence="4 10">Homodimer.</text>
</comment>
<dbReference type="HAMAP" id="MF_00051">
    <property type="entry name" value="SHMT"/>
    <property type="match status" value="1"/>
</dbReference>
<evidence type="ECO:0000256" key="5">
    <source>
        <dbReference type="ARBA" id="ARBA00022490"/>
    </source>
</evidence>
<keyword evidence="7 10" id="KW-0028">Amino-acid biosynthesis</keyword>
<evidence type="ECO:0000256" key="7">
    <source>
        <dbReference type="ARBA" id="ARBA00022605"/>
    </source>
</evidence>
<dbReference type="InterPro" id="IPR019798">
    <property type="entry name" value="Ser_HO-MeTrfase_PLP_BS"/>
</dbReference>
<dbReference type="GO" id="GO:0019264">
    <property type="term" value="P:glycine biosynthetic process from serine"/>
    <property type="evidence" value="ECO:0007669"/>
    <property type="project" value="UniProtKB-UniRule"/>
</dbReference>
<dbReference type="InterPro" id="IPR015422">
    <property type="entry name" value="PyrdxlP-dep_Trfase_small"/>
</dbReference>
<comment type="subcellular location">
    <subcellularLocation>
        <location evidence="2 10">Cytoplasm</location>
    </subcellularLocation>
</comment>
<dbReference type="GO" id="GO:0035999">
    <property type="term" value="P:tetrahydrofolate interconversion"/>
    <property type="evidence" value="ECO:0007669"/>
    <property type="project" value="UniProtKB-UniRule"/>
</dbReference>
<dbReference type="PROSITE" id="PS00096">
    <property type="entry name" value="SHMT"/>
    <property type="match status" value="1"/>
</dbReference>
<dbReference type="FunFam" id="3.40.640.10:FF:000001">
    <property type="entry name" value="Serine hydroxymethyltransferase"/>
    <property type="match status" value="1"/>
</dbReference>
<dbReference type="PANTHER" id="PTHR11680">
    <property type="entry name" value="SERINE HYDROXYMETHYLTRANSFERASE"/>
    <property type="match status" value="1"/>
</dbReference>
<dbReference type="InterPro" id="IPR049943">
    <property type="entry name" value="Ser_HO-MeTrfase-like"/>
</dbReference>
<evidence type="ECO:0000256" key="4">
    <source>
        <dbReference type="ARBA" id="ARBA00011738"/>
    </source>
</evidence>
<dbReference type="GO" id="GO:0032259">
    <property type="term" value="P:methylation"/>
    <property type="evidence" value="ECO:0007669"/>
    <property type="project" value="UniProtKB-KW"/>
</dbReference>
<keyword evidence="5 10" id="KW-0963">Cytoplasm</keyword>
<dbReference type="InterPro" id="IPR001085">
    <property type="entry name" value="Ser_HO-MeTrfase"/>
</dbReference>
<dbReference type="GO" id="GO:0004372">
    <property type="term" value="F:glycine hydroxymethyltransferase activity"/>
    <property type="evidence" value="ECO:0007669"/>
    <property type="project" value="UniProtKB-UniRule"/>
</dbReference>
<comment type="similarity">
    <text evidence="3 10">Belongs to the SHMT family.</text>
</comment>
<dbReference type="Pfam" id="PF00464">
    <property type="entry name" value="SHMT"/>
    <property type="match status" value="1"/>
</dbReference>
<proteinExistence type="inferred from homology"/>
<feature type="domain" description="Serine hydroxymethyltransferase-like" evidence="12">
    <location>
        <begin position="12"/>
        <end position="403"/>
    </location>
</feature>
<keyword evidence="6 10" id="KW-0554">One-carbon metabolism</keyword>
<feature type="binding site" evidence="10">
    <location>
        <position position="259"/>
    </location>
    <ligand>
        <name>(6S)-5,6,7,8-tetrahydrofolate</name>
        <dbReference type="ChEBI" id="CHEBI:57453"/>
    </ligand>
</feature>
<feature type="modified residue" description="N6-(pyridoxal phosphate)lysine" evidence="10 11">
    <location>
        <position position="235"/>
    </location>
</feature>
<dbReference type="EMBL" id="MFLN01000009">
    <property type="protein sequence ID" value="OGG67431.1"/>
    <property type="molecule type" value="Genomic_DNA"/>
</dbReference>
<name>A0A1F6E185_9BACT</name>
<comment type="function">
    <text evidence="10">Catalyzes the reversible interconversion of serine and glycine with tetrahydrofolate (THF) serving as the one-carbon carrier. This reaction serves as the major source of one-carbon groups required for the biosynthesis of purines, thymidylate, methionine, and other important biomolecules. Also exhibits THF-independent aldolase activity toward beta-hydroxyamino acids, producing glycine and aldehydes, via a retro-aldol mechanism.</text>
</comment>
<dbReference type="EC" id="2.1.2.1" evidence="10"/>
<comment type="catalytic activity">
    <reaction evidence="10">
        <text>(6R)-5,10-methylene-5,6,7,8-tetrahydrofolate + glycine + H2O = (6S)-5,6,7,8-tetrahydrofolate + L-serine</text>
        <dbReference type="Rhea" id="RHEA:15481"/>
        <dbReference type="ChEBI" id="CHEBI:15377"/>
        <dbReference type="ChEBI" id="CHEBI:15636"/>
        <dbReference type="ChEBI" id="CHEBI:33384"/>
        <dbReference type="ChEBI" id="CHEBI:57305"/>
        <dbReference type="ChEBI" id="CHEBI:57453"/>
        <dbReference type="EC" id="2.1.2.1"/>
    </reaction>
</comment>
<sequence>MTAASDPYGCVEKQDPEVYAALAGEEKREAEGVELIPSENYVSKAVREANGSILTNKYAEGYPGRRYYGGQEFTDQVESLAIERAKKIFRCDHANVQPLGGANANIGAYFAWLDPGDTVLGMDLGHGGHLTHGAPVTYMAKLYRFVRYKMKNIETGEIDYDEMRETAKKEKPKIILGGFSGYPRELDWQKISDIAKEVGAVAMADVAHIAGLIAGGAAKNPFDYGFQIVTTTTHKTLRGPRGGMILSKGIVSSPLKAPEKTVENLPTLIDRSVFPGLQGGPHMNNIAAKAIAFGEALQPSFKTYAAQIVKNAKAMARVFQEANIRLIAGGTDNHLILADVWSSLSLGGKEAEETLDKVGITLNKNAIADDTRKPFDPSGIRFGTPAITTRAFGEKECTRVAELMVDAMKNKSDEKKLVSIREEIRTLCKKFPIPDTFA</sequence>
<comment type="pathway">
    <text evidence="10">Amino-acid biosynthesis; glycine biosynthesis; glycine from L-serine: step 1/1.</text>
</comment>
<dbReference type="STRING" id="1798500.A3C21_01295"/>
<evidence type="ECO:0000256" key="1">
    <source>
        <dbReference type="ARBA" id="ARBA00001933"/>
    </source>
</evidence>
<dbReference type="PANTHER" id="PTHR11680:SF50">
    <property type="entry name" value="SERINE HYDROXYMETHYLTRANSFERASE"/>
    <property type="match status" value="1"/>
</dbReference>
<feature type="binding site" evidence="10">
    <location>
        <begin position="128"/>
        <end position="130"/>
    </location>
    <ligand>
        <name>(6S)-5,6,7,8-tetrahydrofolate</name>
        <dbReference type="ChEBI" id="CHEBI:57453"/>
    </ligand>
</feature>
<evidence type="ECO:0000256" key="6">
    <source>
        <dbReference type="ARBA" id="ARBA00022563"/>
    </source>
</evidence>
<evidence type="ECO:0000313" key="14">
    <source>
        <dbReference type="Proteomes" id="UP000178572"/>
    </source>
</evidence>
<evidence type="ECO:0000256" key="10">
    <source>
        <dbReference type="HAMAP-Rule" id="MF_00051"/>
    </source>
</evidence>
<keyword evidence="13" id="KW-0489">Methyltransferase</keyword>
<accession>A0A1F6E185</accession>
<dbReference type="NCBIfam" id="NF000586">
    <property type="entry name" value="PRK00011.1"/>
    <property type="match status" value="1"/>
</dbReference>
<dbReference type="GO" id="GO:0005829">
    <property type="term" value="C:cytosol"/>
    <property type="evidence" value="ECO:0007669"/>
    <property type="project" value="TreeGrafter"/>
</dbReference>
<dbReference type="GO" id="GO:0030170">
    <property type="term" value="F:pyridoxal phosphate binding"/>
    <property type="evidence" value="ECO:0007669"/>
    <property type="project" value="UniProtKB-UniRule"/>
</dbReference>
<dbReference type="UniPathway" id="UPA00193"/>
<dbReference type="InterPro" id="IPR039429">
    <property type="entry name" value="SHMT-like_dom"/>
</dbReference>
<dbReference type="SUPFAM" id="SSF53383">
    <property type="entry name" value="PLP-dependent transferases"/>
    <property type="match status" value="1"/>
</dbReference>
<evidence type="ECO:0000256" key="11">
    <source>
        <dbReference type="PIRSR" id="PIRSR000412-50"/>
    </source>
</evidence>
<evidence type="ECO:0000256" key="8">
    <source>
        <dbReference type="ARBA" id="ARBA00022679"/>
    </source>
</evidence>
<comment type="pathway">
    <text evidence="10">One-carbon metabolism; tetrahydrofolate interconversion.</text>
</comment>
<reference evidence="13 14" key="1">
    <citation type="journal article" date="2016" name="Nat. Commun.">
        <title>Thousands of microbial genomes shed light on interconnected biogeochemical processes in an aquifer system.</title>
        <authorList>
            <person name="Anantharaman K."/>
            <person name="Brown C.T."/>
            <person name="Hug L.A."/>
            <person name="Sharon I."/>
            <person name="Castelle C.J."/>
            <person name="Probst A.J."/>
            <person name="Thomas B.C."/>
            <person name="Singh A."/>
            <person name="Wilkins M.J."/>
            <person name="Karaoz U."/>
            <person name="Brodie E.L."/>
            <person name="Williams K.H."/>
            <person name="Hubbard S.S."/>
            <person name="Banfield J.F."/>
        </authorList>
    </citation>
    <scope>NUCLEOTIDE SEQUENCE [LARGE SCALE GENOMIC DNA]</scope>
</reference>
<feature type="binding site" evidence="10">
    <location>
        <position position="124"/>
    </location>
    <ligand>
        <name>(6S)-5,6,7,8-tetrahydrofolate</name>
        <dbReference type="ChEBI" id="CHEBI:57453"/>
    </ligand>
</feature>
<gene>
    <name evidence="10 13" type="primary">glyA</name>
    <name evidence="13" type="ORF">A3C21_01295</name>
</gene>
<dbReference type="AlphaFoldDB" id="A0A1F6E185"/>
<evidence type="ECO:0000313" key="13">
    <source>
        <dbReference type="EMBL" id="OGG67431.1"/>
    </source>
</evidence>
<evidence type="ECO:0000256" key="3">
    <source>
        <dbReference type="ARBA" id="ARBA00006376"/>
    </source>
</evidence>
<organism evidence="13 14">
    <name type="scientific">Candidatus Kaiserbacteria bacterium RIFCSPHIGHO2_02_FULL_59_21</name>
    <dbReference type="NCBI Taxonomy" id="1798500"/>
    <lineage>
        <taxon>Bacteria</taxon>
        <taxon>Candidatus Kaiseribacteriota</taxon>
    </lineage>
</organism>
<dbReference type="Gene3D" id="3.40.640.10">
    <property type="entry name" value="Type I PLP-dependent aspartate aminotransferase-like (Major domain)"/>
    <property type="match status" value="1"/>
</dbReference>
<feature type="site" description="Plays an important role in substrate specificity" evidence="10">
    <location>
        <position position="234"/>
    </location>
</feature>
<dbReference type="CDD" id="cd00378">
    <property type="entry name" value="SHMT"/>
    <property type="match status" value="1"/>
</dbReference>
<dbReference type="PIRSF" id="PIRSF000412">
    <property type="entry name" value="SHMT"/>
    <property type="match status" value="1"/>
</dbReference>
<protein>
    <recommendedName>
        <fullName evidence="10">Serine hydroxymethyltransferase</fullName>
        <shortName evidence="10">SHMT</shortName>
        <shortName evidence="10">Serine methylase</shortName>
        <ecNumber evidence="10">2.1.2.1</ecNumber>
    </recommendedName>
</protein>
<comment type="caution">
    <text evidence="13">The sequence shown here is derived from an EMBL/GenBank/DDBJ whole genome shotgun (WGS) entry which is preliminary data.</text>
</comment>
<evidence type="ECO:0000256" key="9">
    <source>
        <dbReference type="ARBA" id="ARBA00022898"/>
    </source>
</evidence>
<keyword evidence="9 10" id="KW-0663">Pyridoxal phosphate</keyword>
<comment type="caution">
    <text evidence="10">Lacks conserved residue(s) required for the propagation of feature annotation.</text>
</comment>
<dbReference type="Proteomes" id="UP000178572">
    <property type="component" value="Unassembled WGS sequence"/>
</dbReference>
<dbReference type="Gene3D" id="3.90.1150.10">
    <property type="entry name" value="Aspartate Aminotransferase, domain 1"/>
    <property type="match status" value="1"/>
</dbReference>